<dbReference type="InterPro" id="IPR014729">
    <property type="entry name" value="Rossmann-like_a/b/a_fold"/>
</dbReference>
<feature type="binding site" evidence="6">
    <location>
        <begin position="255"/>
        <end position="262"/>
    </location>
    <ligand>
        <name>FAD</name>
        <dbReference type="ChEBI" id="CHEBI:57692"/>
    </ligand>
</feature>
<protein>
    <submittedName>
        <fullName evidence="8">Electron transfer flavoprotein subunit alpha</fullName>
    </submittedName>
</protein>
<comment type="cofactor">
    <cofactor evidence="6">
        <name>FAD</name>
        <dbReference type="ChEBI" id="CHEBI:57692"/>
    </cofactor>
    <text evidence="6">Binds 1 FAD per dimer.</text>
</comment>
<keyword evidence="6" id="KW-0274">FAD</keyword>
<reference evidence="8 9" key="1">
    <citation type="submission" date="2020-10" db="EMBL/GenBank/DDBJ databases">
        <title>Eggerthella sp. nov., isolated from human feces.</title>
        <authorList>
            <person name="Yajun G."/>
        </authorList>
    </citation>
    <scope>NUCLEOTIDE SEQUENCE [LARGE SCALE GENOMIC DNA]</scope>
    <source>
        <strain evidence="8 9">HF-1101</strain>
    </source>
</reference>
<evidence type="ECO:0000256" key="5">
    <source>
        <dbReference type="ARBA" id="ARBA00025649"/>
    </source>
</evidence>
<accession>A0A6L7INF0</accession>
<feature type="domain" description="Electron transfer flavoprotein alpha/beta-subunit N-terminal" evidence="7">
    <location>
        <begin position="6"/>
        <end position="184"/>
    </location>
</feature>
<proteinExistence type="inferred from homology"/>
<feature type="binding site" evidence="6">
    <location>
        <position position="276"/>
    </location>
    <ligand>
        <name>FAD</name>
        <dbReference type="ChEBI" id="CHEBI:57692"/>
    </ligand>
</feature>
<dbReference type="FunFam" id="3.40.50.1220:FF:000004">
    <property type="entry name" value="Electron transfer flavoprotein"/>
    <property type="match status" value="1"/>
</dbReference>
<dbReference type="Pfam" id="PF01012">
    <property type="entry name" value="ETF"/>
    <property type="match status" value="1"/>
</dbReference>
<dbReference type="RefSeq" id="WP_160941029.1">
    <property type="nucleotide sequence ID" value="NZ_CP063310.1"/>
</dbReference>
<dbReference type="GO" id="GO:0050660">
    <property type="term" value="F:flavin adenine dinucleotide binding"/>
    <property type="evidence" value="ECO:0007669"/>
    <property type="project" value="InterPro"/>
</dbReference>
<keyword evidence="4" id="KW-0285">Flavoprotein</keyword>
<dbReference type="PIRSF" id="PIRSF000089">
    <property type="entry name" value="Electra_flavoP_a"/>
    <property type="match status" value="1"/>
</dbReference>
<dbReference type="Gene3D" id="3.40.50.1220">
    <property type="entry name" value="TPP-binding domain"/>
    <property type="match status" value="1"/>
</dbReference>
<evidence type="ECO:0000259" key="7">
    <source>
        <dbReference type="SMART" id="SM00893"/>
    </source>
</evidence>
<dbReference type="PANTHER" id="PTHR43153">
    <property type="entry name" value="ELECTRON TRANSFER FLAVOPROTEIN ALPHA"/>
    <property type="match status" value="1"/>
</dbReference>
<comment type="function">
    <text evidence="5">The electron transfer flavoprotein serves as a specific electron acceptor for other dehydrogenases. It transfers the electrons to the main respiratory chain via ETF-ubiquinone oxidoreductase (ETF dehydrogenase).</text>
</comment>
<evidence type="ECO:0000256" key="6">
    <source>
        <dbReference type="PIRSR" id="PIRSR000089-1"/>
    </source>
</evidence>
<sequence>MSNKTIAVFADAVEPYEELCSGARALGGSPVALWAGDEADAERIAAWGARVIRVGAVPEGALYEDCVPAFQEILEAEQPALVLVRMSKRTQCVAGRLAVRLGVPVVTDASRVALDDAGVEVAHMAYGGAAERVERARGAALVLVGSGVFEIDAAPAPGTVERAAASIEPGPIKLVGRQEKQEEVVDLGSAKVVVCVGRGIQSEQNLGAAQRFAARIGGEMACSRPIAEGEGWMAHSRYLGVSGATVKPDVYVGLGVSGQVQHTVGMAESQFVVAVNKDKNAPLMKQCDLGLVADLEKVLPALAAL</sequence>
<dbReference type="GO" id="GO:0009055">
    <property type="term" value="F:electron transfer activity"/>
    <property type="evidence" value="ECO:0007669"/>
    <property type="project" value="InterPro"/>
</dbReference>
<organism evidence="8 9">
    <name type="scientific">Eggerthella guodeyinii</name>
    <dbReference type="NCBI Taxonomy" id="2690837"/>
    <lineage>
        <taxon>Bacteria</taxon>
        <taxon>Bacillati</taxon>
        <taxon>Actinomycetota</taxon>
        <taxon>Coriobacteriia</taxon>
        <taxon>Eggerthellales</taxon>
        <taxon>Eggerthellaceae</taxon>
        <taxon>Eggerthella</taxon>
    </lineage>
</organism>
<dbReference type="InterPro" id="IPR014731">
    <property type="entry name" value="ETF_asu_C"/>
</dbReference>
<evidence type="ECO:0000313" key="9">
    <source>
        <dbReference type="Proteomes" id="UP000478463"/>
    </source>
</evidence>
<dbReference type="Pfam" id="PF00766">
    <property type="entry name" value="ETF_alpha"/>
    <property type="match status" value="1"/>
</dbReference>
<evidence type="ECO:0000313" key="8">
    <source>
        <dbReference type="EMBL" id="QOS68077.1"/>
    </source>
</evidence>
<dbReference type="GO" id="GO:0033539">
    <property type="term" value="P:fatty acid beta-oxidation using acyl-CoA dehydrogenase"/>
    <property type="evidence" value="ECO:0007669"/>
    <property type="project" value="TreeGrafter"/>
</dbReference>
<dbReference type="PANTHER" id="PTHR43153:SF1">
    <property type="entry name" value="ELECTRON TRANSFER FLAVOPROTEIN SUBUNIT ALPHA, MITOCHONDRIAL"/>
    <property type="match status" value="1"/>
</dbReference>
<dbReference type="SUPFAM" id="SSF52467">
    <property type="entry name" value="DHS-like NAD/FAD-binding domain"/>
    <property type="match status" value="1"/>
</dbReference>
<feature type="binding site" evidence="6">
    <location>
        <begin position="223"/>
        <end position="224"/>
    </location>
    <ligand>
        <name>FAD</name>
        <dbReference type="ChEBI" id="CHEBI:57692"/>
    </ligand>
</feature>
<evidence type="ECO:0000256" key="2">
    <source>
        <dbReference type="ARBA" id="ARBA00011355"/>
    </source>
</evidence>
<dbReference type="InterPro" id="IPR029035">
    <property type="entry name" value="DHS-like_NAD/FAD-binding_dom"/>
</dbReference>
<dbReference type="AlphaFoldDB" id="A0A6L7INF0"/>
<dbReference type="Gene3D" id="3.40.50.620">
    <property type="entry name" value="HUPs"/>
    <property type="match status" value="1"/>
</dbReference>
<dbReference type="InterPro" id="IPR014730">
    <property type="entry name" value="ETF_a/b_N"/>
</dbReference>
<keyword evidence="3" id="KW-0813">Transport</keyword>
<evidence type="ECO:0000256" key="1">
    <source>
        <dbReference type="ARBA" id="ARBA00005817"/>
    </source>
</evidence>
<dbReference type="SUPFAM" id="SSF52402">
    <property type="entry name" value="Adenine nucleotide alpha hydrolases-like"/>
    <property type="match status" value="1"/>
</dbReference>
<dbReference type="EMBL" id="CP063310">
    <property type="protein sequence ID" value="QOS68077.1"/>
    <property type="molecule type" value="Genomic_DNA"/>
</dbReference>
<name>A0A6L7INF0_9ACTN</name>
<dbReference type="SMART" id="SM00893">
    <property type="entry name" value="ETF"/>
    <property type="match status" value="1"/>
</dbReference>
<feature type="binding site" evidence="6">
    <location>
        <position position="198"/>
    </location>
    <ligand>
        <name>FAD</name>
        <dbReference type="ChEBI" id="CHEBI:57692"/>
    </ligand>
</feature>
<comment type="subunit">
    <text evidence="2">Heterodimer of an alpha and a beta subunit.</text>
</comment>
<comment type="similarity">
    <text evidence="1">Belongs to the ETF alpha-subunit/FixB family.</text>
</comment>
<gene>
    <name evidence="8" type="ORF">GS424_016545</name>
</gene>
<dbReference type="Proteomes" id="UP000478463">
    <property type="component" value="Chromosome"/>
</dbReference>
<evidence type="ECO:0000256" key="4">
    <source>
        <dbReference type="ARBA" id="ARBA00022630"/>
    </source>
</evidence>
<dbReference type="KEGG" id="egd:GS424_016545"/>
<dbReference type="InterPro" id="IPR001308">
    <property type="entry name" value="ETF_a/FixB"/>
</dbReference>
<evidence type="ECO:0000256" key="3">
    <source>
        <dbReference type="ARBA" id="ARBA00022448"/>
    </source>
</evidence>